<dbReference type="GO" id="GO:0016787">
    <property type="term" value="F:hydrolase activity"/>
    <property type="evidence" value="ECO:0007669"/>
    <property type="project" value="UniProtKB-KW"/>
</dbReference>
<evidence type="ECO:0000256" key="1">
    <source>
        <dbReference type="ARBA" id="ARBA00022801"/>
    </source>
</evidence>
<organism evidence="4 5">
    <name type="scientific">Mucilaginibacter gossypii</name>
    <dbReference type="NCBI Taxonomy" id="551996"/>
    <lineage>
        <taxon>Bacteria</taxon>
        <taxon>Pseudomonadati</taxon>
        <taxon>Bacteroidota</taxon>
        <taxon>Sphingobacteriia</taxon>
        <taxon>Sphingobacteriales</taxon>
        <taxon>Sphingobacteriaceae</taxon>
        <taxon>Mucilaginibacter</taxon>
    </lineage>
</organism>
<dbReference type="InterPro" id="IPR029058">
    <property type="entry name" value="AB_hydrolase_fold"/>
</dbReference>
<dbReference type="Pfam" id="PF20434">
    <property type="entry name" value="BD-FAE"/>
    <property type="match status" value="1"/>
</dbReference>
<keyword evidence="1" id="KW-0378">Hydrolase</keyword>
<dbReference type="AlphaFoldDB" id="A0A1G7Z4G9"/>
<feature type="chain" id="PRO_5011741403" evidence="2">
    <location>
        <begin position="23"/>
        <end position="302"/>
    </location>
</feature>
<gene>
    <name evidence="4" type="ORF">SAMN05192573_106141</name>
</gene>
<dbReference type="PANTHER" id="PTHR48081:SF13">
    <property type="entry name" value="ALPHA_BETA HYDROLASE"/>
    <property type="match status" value="1"/>
</dbReference>
<dbReference type="PANTHER" id="PTHR48081">
    <property type="entry name" value="AB HYDROLASE SUPERFAMILY PROTEIN C4A8.06C"/>
    <property type="match status" value="1"/>
</dbReference>
<keyword evidence="5" id="KW-1185">Reference proteome</keyword>
<reference evidence="5" key="1">
    <citation type="submission" date="2016-10" db="EMBL/GenBank/DDBJ databases">
        <authorList>
            <person name="Varghese N."/>
            <person name="Submissions S."/>
        </authorList>
    </citation>
    <scope>NUCLEOTIDE SEQUENCE [LARGE SCALE GENOMIC DNA]</scope>
    <source>
        <strain evidence="5">Gh-67</strain>
    </source>
</reference>
<dbReference type="InterPro" id="IPR049492">
    <property type="entry name" value="BD-FAE-like_dom"/>
</dbReference>
<dbReference type="EMBL" id="FNCG01000006">
    <property type="protein sequence ID" value="SDH03489.1"/>
    <property type="molecule type" value="Genomic_DNA"/>
</dbReference>
<evidence type="ECO:0000313" key="4">
    <source>
        <dbReference type="EMBL" id="SDH03489.1"/>
    </source>
</evidence>
<feature type="domain" description="BD-FAE-like" evidence="3">
    <location>
        <begin position="54"/>
        <end position="262"/>
    </location>
</feature>
<evidence type="ECO:0000313" key="5">
    <source>
        <dbReference type="Proteomes" id="UP000199705"/>
    </source>
</evidence>
<dbReference type="SUPFAM" id="SSF53474">
    <property type="entry name" value="alpha/beta-Hydrolases"/>
    <property type="match status" value="1"/>
</dbReference>
<accession>A0A1G7Z4G9</accession>
<dbReference type="Gene3D" id="3.40.50.1820">
    <property type="entry name" value="alpha/beta hydrolase"/>
    <property type="match status" value="1"/>
</dbReference>
<dbReference type="STRING" id="551996.SAMN05192573_106141"/>
<dbReference type="Proteomes" id="UP000199705">
    <property type="component" value="Unassembled WGS sequence"/>
</dbReference>
<evidence type="ECO:0000259" key="3">
    <source>
        <dbReference type="Pfam" id="PF20434"/>
    </source>
</evidence>
<dbReference type="RefSeq" id="WP_091167972.1">
    <property type="nucleotide sequence ID" value="NZ_FNCG01000006.1"/>
</dbReference>
<dbReference type="InterPro" id="IPR050300">
    <property type="entry name" value="GDXG_lipolytic_enzyme"/>
</dbReference>
<protein>
    <submittedName>
        <fullName evidence="4">Acetyl esterase/lipase</fullName>
    </submittedName>
</protein>
<evidence type="ECO:0000256" key="2">
    <source>
        <dbReference type="SAM" id="SignalP"/>
    </source>
</evidence>
<feature type="signal peptide" evidence="2">
    <location>
        <begin position="1"/>
        <end position="22"/>
    </location>
</feature>
<keyword evidence="2" id="KW-0732">Signal</keyword>
<sequence length="302" mass="33821">MKKIIQNLLIVTISTLSISVCAQTSSPKQPFFPKGTILYGDVNYAGDTLKKHLLDVYLPPVVKESYSVIIWIHGGAWMLNDKYADMGYMQKTVQGFIDNGYAVASIDYRWSTTAPFPAQIQDCNQAIEFLYQNASKYKLNKDKFGVIGFSAGGHLASLLALSNNNNIKEFYPNGNKPHFKIKLALDFYGPSNFLSLKGTDVNDPKSPVNLLLGAYAIERPDLANIASPVTYVDKNDPPFLIVQGEKDESVNYTQSVLLSSYLKLVGVKNELIIVPNAPHYGVMFDAEEIRKRVFYFMDEYLK</sequence>
<proteinExistence type="predicted"/>
<name>A0A1G7Z4G9_9SPHI</name>